<dbReference type="AlphaFoldDB" id="A0A1X2GJD6"/>
<name>A0A1X2GJD6_9FUNG</name>
<gene>
    <name evidence="2" type="ORF">DM01DRAFT_1383017</name>
</gene>
<sequence length="193" mass="22033">MDYEKYKAIPLLIDAAAGSPSSSESKPESPGTERTPEHKDLNRRCGHAAFRHKLQHTILCLKCNEQIDDEHTVQANTFGDRMKKVHNVSKASEANKPTSITAPPKVKTTTRLGKHTRVEPDKQDERAQAKRQKVEQEKQREHEEWKLKIEKWRQEVFTSIYAPAMATLLATNTLSVLHNIQCMALFWPPSNQP</sequence>
<protein>
    <submittedName>
        <fullName evidence="2">Uncharacterized protein</fullName>
    </submittedName>
</protein>
<dbReference type="EMBL" id="MCGT01000012">
    <property type="protein sequence ID" value="ORX55070.1"/>
    <property type="molecule type" value="Genomic_DNA"/>
</dbReference>
<feature type="region of interest" description="Disordered" evidence="1">
    <location>
        <begin position="112"/>
        <end position="141"/>
    </location>
</feature>
<feature type="compositionally biased region" description="Low complexity" evidence="1">
    <location>
        <begin position="19"/>
        <end position="30"/>
    </location>
</feature>
<feature type="compositionally biased region" description="Basic and acidic residues" evidence="1">
    <location>
        <begin position="116"/>
        <end position="141"/>
    </location>
</feature>
<dbReference type="Proteomes" id="UP000242146">
    <property type="component" value="Unassembled WGS sequence"/>
</dbReference>
<feature type="region of interest" description="Disordered" evidence="1">
    <location>
        <begin position="14"/>
        <end position="40"/>
    </location>
</feature>
<accession>A0A1X2GJD6</accession>
<evidence type="ECO:0000313" key="3">
    <source>
        <dbReference type="Proteomes" id="UP000242146"/>
    </source>
</evidence>
<keyword evidence="3" id="KW-1185">Reference proteome</keyword>
<evidence type="ECO:0000313" key="2">
    <source>
        <dbReference type="EMBL" id="ORX55070.1"/>
    </source>
</evidence>
<organism evidence="2 3">
    <name type="scientific">Hesseltinella vesiculosa</name>
    <dbReference type="NCBI Taxonomy" id="101127"/>
    <lineage>
        <taxon>Eukaryota</taxon>
        <taxon>Fungi</taxon>
        <taxon>Fungi incertae sedis</taxon>
        <taxon>Mucoromycota</taxon>
        <taxon>Mucoromycotina</taxon>
        <taxon>Mucoromycetes</taxon>
        <taxon>Mucorales</taxon>
        <taxon>Cunninghamellaceae</taxon>
        <taxon>Hesseltinella</taxon>
    </lineage>
</organism>
<evidence type="ECO:0000256" key="1">
    <source>
        <dbReference type="SAM" id="MobiDB-lite"/>
    </source>
</evidence>
<comment type="caution">
    <text evidence="2">The sequence shown here is derived from an EMBL/GenBank/DDBJ whole genome shotgun (WGS) entry which is preliminary data.</text>
</comment>
<proteinExistence type="predicted"/>
<reference evidence="2 3" key="1">
    <citation type="submission" date="2016-07" db="EMBL/GenBank/DDBJ databases">
        <title>Pervasive Adenine N6-methylation of Active Genes in Fungi.</title>
        <authorList>
            <consortium name="DOE Joint Genome Institute"/>
            <person name="Mondo S.J."/>
            <person name="Dannebaum R.O."/>
            <person name="Kuo R.C."/>
            <person name="Labutti K."/>
            <person name="Haridas S."/>
            <person name="Kuo A."/>
            <person name="Salamov A."/>
            <person name="Ahrendt S.R."/>
            <person name="Lipzen A."/>
            <person name="Sullivan W."/>
            <person name="Andreopoulos W.B."/>
            <person name="Clum A."/>
            <person name="Lindquist E."/>
            <person name="Daum C."/>
            <person name="Ramamoorthy G.K."/>
            <person name="Gryganskyi A."/>
            <person name="Culley D."/>
            <person name="Magnuson J.K."/>
            <person name="James T.Y."/>
            <person name="O'Malley M.A."/>
            <person name="Stajich J.E."/>
            <person name="Spatafora J.W."/>
            <person name="Visel A."/>
            <person name="Grigoriev I.V."/>
        </authorList>
    </citation>
    <scope>NUCLEOTIDE SEQUENCE [LARGE SCALE GENOMIC DNA]</scope>
    <source>
        <strain evidence="2 3">NRRL 3301</strain>
    </source>
</reference>